<dbReference type="InterPro" id="IPR036249">
    <property type="entry name" value="Thioredoxin-like_sf"/>
</dbReference>
<dbReference type="EMBL" id="CP006604">
    <property type="protein sequence ID" value="AHA27487.1"/>
    <property type="molecule type" value="Genomic_DNA"/>
</dbReference>
<reference evidence="2 3" key="1">
    <citation type="journal article" date="2014" name="Mol. Plant Microbe Interact.">
        <title>The complete genome sequence of Candidatus Liberibacter americanus, associated with citrus Huanglongbing.</title>
        <authorList>
            <person name="Wulff N.A."/>
            <person name="Zhang S."/>
            <person name="Setubal J.C."/>
            <person name="Almeida N.F."/>
            <person name="Martins E.C."/>
            <person name="Harakava R."/>
            <person name="Kumar D."/>
            <person name="Rangel L.T."/>
            <person name="Foissac X."/>
            <person name="Bove J."/>
            <person name="Gabriel D.W."/>
        </authorList>
    </citation>
    <scope>NUCLEOTIDE SEQUENCE [LARGE SCALE GENOMIC DNA]</scope>
    <source>
        <strain evidence="2 3">Sao Paulo</strain>
    </source>
</reference>
<dbReference type="eggNOG" id="COG1651">
    <property type="taxonomic scope" value="Bacteria"/>
</dbReference>
<accession>U6B6W4</accession>
<sequence>MRFVKIRYFLIASVILSSFYGYIRSKKDTSVSYNIPNPIRVVKEDILLSSLGKMSEISIGSKDAPVTIVEYTSMTCFHCADFHNGVFNKIEEKYIKTGKVRYIFRSFPIDNISIVATILARCAEIRSKGGYVGLLSLMFKNHEDFLKSKNLNETLFHISKLAGFSKNEFDACKKNQEILNDVIKVKKIATDKFLVDSTPSFFIGGKLYVGSMSESVFFKIIDSML</sequence>
<dbReference type="STRING" id="1261131.lam_107"/>
<dbReference type="Gene3D" id="1.10.40.80">
    <property type="match status" value="1"/>
</dbReference>
<keyword evidence="2" id="KW-0413">Isomerase</keyword>
<gene>
    <name evidence="2" type="primary">dsbG</name>
    <name evidence="2" type="ORF">lam_107</name>
</gene>
<evidence type="ECO:0000259" key="1">
    <source>
        <dbReference type="Pfam" id="PF13462"/>
    </source>
</evidence>
<feature type="domain" description="Thioredoxin-like fold" evidence="1">
    <location>
        <begin position="56"/>
        <end position="222"/>
    </location>
</feature>
<proteinExistence type="predicted"/>
<dbReference type="SUPFAM" id="SSF52833">
    <property type="entry name" value="Thioredoxin-like"/>
    <property type="match status" value="1"/>
</dbReference>
<protein>
    <submittedName>
        <fullName evidence="2">Protein-disulfide isomerase</fullName>
    </submittedName>
</protein>
<dbReference type="HOGENOM" id="CLU_000288_47_5_5"/>
<evidence type="ECO:0000313" key="2">
    <source>
        <dbReference type="EMBL" id="AHA27487.1"/>
    </source>
</evidence>
<dbReference type="AlphaFoldDB" id="U6B6W4"/>
<dbReference type="GO" id="GO:0016853">
    <property type="term" value="F:isomerase activity"/>
    <property type="evidence" value="ECO:0007669"/>
    <property type="project" value="UniProtKB-KW"/>
</dbReference>
<name>U6B6W4_9HYPH</name>
<organism evidence="2 3">
    <name type="scientific">Candidatus Liberibacter americanus str. Sao Paulo</name>
    <dbReference type="NCBI Taxonomy" id="1261131"/>
    <lineage>
        <taxon>Bacteria</taxon>
        <taxon>Pseudomonadati</taxon>
        <taxon>Pseudomonadota</taxon>
        <taxon>Alphaproteobacteria</taxon>
        <taxon>Hyphomicrobiales</taxon>
        <taxon>Rhizobiaceae</taxon>
        <taxon>Liberibacter</taxon>
    </lineage>
</organism>
<dbReference type="PATRIC" id="fig|1261131.3.peg.100"/>
<keyword evidence="3" id="KW-1185">Reference proteome</keyword>
<dbReference type="KEGG" id="lar:lam_107"/>
<dbReference type="Pfam" id="PF13462">
    <property type="entry name" value="Thioredoxin_4"/>
    <property type="match status" value="1"/>
</dbReference>
<dbReference type="InterPro" id="IPR012336">
    <property type="entry name" value="Thioredoxin-like_fold"/>
</dbReference>
<dbReference type="Gene3D" id="3.40.30.10">
    <property type="entry name" value="Glutaredoxin"/>
    <property type="match status" value="1"/>
</dbReference>
<dbReference type="RefSeq" id="WP_007556812.1">
    <property type="nucleotide sequence ID" value="NC_022793.1"/>
</dbReference>
<evidence type="ECO:0000313" key="3">
    <source>
        <dbReference type="Proteomes" id="UP000017862"/>
    </source>
</evidence>
<dbReference type="Proteomes" id="UP000017862">
    <property type="component" value="Chromosome"/>
</dbReference>